<dbReference type="Proteomes" id="UP000607559">
    <property type="component" value="Unassembled WGS sequence"/>
</dbReference>
<accession>A0A8J2U838</accession>
<dbReference type="AlphaFoldDB" id="A0A8J2U838"/>
<dbReference type="SUPFAM" id="SSF69047">
    <property type="entry name" value="Hypothetical protein YjbJ"/>
    <property type="match status" value="1"/>
</dbReference>
<evidence type="ECO:0000313" key="1">
    <source>
        <dbReference type="EMBL" id="GGA84882.1"/>
    </source>
</evidence>
<proteinExistence type="predicted"/>
<gene>
    <name evidence="1" type="ORF">GCM10011511_04900</name>
</gene>
<dbReference type="Gene3D" id="1.10.1470.10">
    <property type="entry name" value="YjbJ"/>
    <property type="match status" value="1"/>
</dbReference>
<reference evidence="1" key="1">
    <citation type="journal article" date="2014" name="Int. J. Syst. Evol. Microbiol.">
        <title>Complete genome sequence of Corynebacterium casei LMG S-19264T (=DSM 44701T), isolated from a smear-ripened cheese.</title>
        <authorList>
            <consortium name="US DOE Joint Genome Institute (JGI-PGF)"/>
            <person name="Walter F."/>
            <person name="Albersmeier A."/>
            <person name="Kalinowski J."/>
            <person name="Ruckert C."/>
        </authorList>
    </citation>
    <scope>NUCLEOTIDE SEQUENCE</scope>
    <source>
        <strain evidence="1">CGMCC 1.15448</strain>
    </source>
</reference>
<reference evidence="1" key="2">
    <citation type="submission" date="2020-09" db="EMBL/GenBank/DDBJ databases">
        <authorList>
            <person name="Sun Q."/>
            <person name="Zhou Y."/>
        </authorList>
    </citation>
    <scope>NUCLEOTIDE SEQUENCE</scope>
    <source>
        <strain evidence="1">CGMCC 1.15448</strain>
    </source>
</reference>
<dbReference type="EMBL" id="BMJC01000001">
    <property type="protein sequence ID" value="GGA84882.1"/>
    <property type="molecule type" value="Genomic_DNA"/>
</dbReference>
<name>A0A8J2U838_9BACT</name>
<dbReference type="InterPro" id="IPR036629">
    <property type="entry name" value="YjbJ_sf"/>
</dbReference>
<organism evidence="1 2">
    <name type="scientific">Puia dinghuensis</name>
    <dbReference type="NCBI Taxonomy" id="1792502"/>
    <lineage>
        <taxon>Bacteria</taxon>
        <taxon>Pseudomonadati</taxon>
        <taxon>Bacteroidota</taxon>
        <taxon>Chitinophagia</taxon>
        <taxon>Chitinophagales</taxon>
        <taxon>Chitinophagaceae</taxon>
        <taxon>Puia</taxon>
    </lineage>
</organism>
<evidence type="ECO:0008006" key="3">
    <source>
        <dbReference type="Google" id="ProtNLM"/>
    </source>
</evidence>
<sequence>MTYLQSARAHWDEIKAALKQKYHHLKDEDLKYEEGKEEQFYTTLEKKLGVERAEIDKFIKEQHESIQKKAKGH</sequence>
<evidence type="ECO:0000313" key="2">
    <source>
        <dbReference type="Proteomes" id="UP000607559"/>
    </source>
</evidence>
<protein>
    <recommendedName>
        <fullName evidence="3">General stress protein CsbD</fullName>
    </recommendedName>
</protein>
<dbReference type="RefSeq" id="WP_188928177.1">
    <property type="nucleotide sequence ID" value="NZ_BMJC01000001.1"/>
</dbReference>
<keyword evidence="2" id="KW-1185">Reference proteome</keyword>
<comment type="caution">
    <text evidence="1">The sequence shown here is derived from an EMBL/GenBank/DDBJ whole genome shotgun (WGS) entry which is preliminary data.</text>
</comment>